<dbReference type="VEuPathDB" id="VectorBase:GPPI035063"/>
<feature type="domain" description="F-box" evidence="1">
    <location>
        <begin position="247"/>
        <end position="293"/>
    </location>
</feature>
<dbReference type="EMBL" id="JXJN01017066">
    <property type="status" value="NOT_ANNOTATED_CDS"/>
    <property type="molecule type" value="Genomic_DNA"/>
</dbReference>
<evidence type="ECO:0000313" key="2">
    <source>
        <dbReference type="EnsemblMetazoa" id="GPPI035063-PA"/>
    </source>
</evidence>
<reference evidence="2" key="2">
    <citation type="submission" date="2020-05" db="UniProtKB">
        <authorList>
            <consortium name="EnsemblMetazoa"/>
        </authorList>
    </citation>
    <scope>IDENTIFICATION</scope>
    <source>
        <strain evidence="2">IAEA</strain>
    </source>
</reference>
<evidence type="ECO:0000313" key="3">
    <source>
        <dbReference type="Proteomes" id="UP000092460"/>
    </source>
</evidence>
<dbReference type="AlphaFoldDB" id="A0A1B0BMV3"/>
<dbReference type="Proteomes" id="UP000092460">
    <property type="component" value="Unassembled WGS sequence"/>
</dbReference>
<accession>A0A1B0BMV3</accession>
<organism evidence="2 3">
    <name type="scientific">Glossina palpalis gambiensis</name>
    <dbReference type="NCBI Taxonomy" id="67801"/>
    <lineage>
        <taxon>Eukaryota</taxon>
        <taxon>Metazoa</taxon>
        <taxon>Ecdysozoa</taxon>
        <taxon>Arthropoda</taxon>
        <taxon>Hexapoda</taxon>
        <taxon>Insecta</taxon>
        <taxon>Pterygota</taxon>
        <taxon>Neoptera</taxon>
        <taxon>Endopterygota</taxon>
        <taxon>Diptera</taxon>
        <taxon>Brachycera</taxon>
        <taxon>Muscomorpha</taxon>
        <taxon>Hippoboscoidea</taxon>
        <taxon>Glossinidae</taxon>
        <taxon>Glossina</taxon>
    </lineage>
</organism>
<protein>
    <recommendedName>
        <fullName evidence="1">F-box domain-containing protein</fullName>
    </recommendedName>
</protein>
<keyword evidence="3" id="KW-1185">Reference proteome</keyword>
<dbReference type="Gene3D" id="3.40.1000.30">
    <property type="match status" value="1"/>
</dbReference>
<evidence type="ECO:0000259" key="1">
    <source>
        <dbReference type="PROSITE" id="PS50181"/>
    </source>
</evidence>
<dbReference type="InterPro" id="IPR001810">
    <property type="entry name" value="F-box_dom"/>
</dbReference>
<proteinExistence type="predicted"/>
<name>A0A1B0BMV3_9MUSC</name>
<dbReference type="STRING" id="67801.A0A1B0BMV3"/>
<sequence>MSTDCGNQRIGDKSIMEDNQSLNETSKLKVINHEVQSLQKQQRLTSLLPEYNKVQYLLLSDTTTNCAPLHLRNILSHFNESQLNQFDLLFILIYTVALESGYMCKSDHIQTMVSPLSSTSSFHSKNVERLSKLKPIFTVTPDKKKFTMKLNSVVDDRQVTAEKIYALLTATVCDDLMIVTLSPANCLNSGGFSTVLLISRYVLDEEKDVKLSFHRFCKMPELTTILRDKLFVPMRNKHLSWMQAHIYPSLDAMPVELYENLLQYLNKYELNSLAKVNWNLFNVTVRSKHYENLRKTDEHVRSVHRYNSPELCAARSIPCPNFANSTNIKEGKSHQ</sequence>
<dbReference type="PROSITE" id="PS50181">
    <property type="entry name" value="FBOX"/>
    <property type="match status" value="1"/>
</dbReference>
<dbReference type="EnsemblMetazoa" id="GPPI035063-RA">
    <property type="protein sequence ID" value="GPPI035063-PA"/>
    <property type="gene ID" value="GPPI035063"/>
</dbReference>
<reference evidence="3" key="1">
    <citation type="submission" date="2015-01" db="EMBL/GenBank/DDBJ databases">
        <authorList>
            <person name="Aksoy S."/>
            <person name="Warren W."/>
            <person name="Wilson R.K."/>
        </authorList>
    </citation>
    <scope>NUCLEOTIDE SEQUENCE [LARGE SCALE GENOMIC DNA]</scope>
    <source>
        <strain evidence="3">IAEA</strain>
    </source>
</reference>